<organism evidence="2 3">
    <name type="scientific">Sphingobium jiangsuense</name>
    <dbReference type="NCBI Taxonomy" id="870476"/>
    <lineage>
        <taxon>Bacteria</taxon>
        <taxon>Pseudomonadati</taxon>
        <taxon>Pseudomonadota</taxon>
        <taxon>Alphaproteobacteria</taxon>
        <taxon>Sphingomonadales</taxon>
        <taxon>Sphingomonadaceae</taxon>
        <taxon>Sphingobium</taxon>
    </lineage>
</organism>
<dbReference type="SUPFAM" id="SSF53474">
    <property type="entry name" value="alpha/beta-Hydrolases"/>
    <property type="match status" value="1"/>
</dbReference>
<dbReference type="EMBL" id="JACIDT010000005">
    <property type="protein sequence ID" value="MBB3925999.1"/>
    <property type="molecule type" value="Genomic_DNA"/>
</dbReference>
<gene>
    <name evidence="2" type="ORF">GGR43_001714</name>
</gene>
<dbReference type="PANTHER" id="PTHR46438:SF11">
    <property type="entry name" value="LIPASE-RELATED"/>
    <property type="match status" value="1"/>
</dbReference>
<dbReference type="PRINTS" id="PR00111">
    <property type="entry name" value="ABHYDROLASE"/>
</dbReference>
<keyword evidence="3" id="KW-1185">Reference proteome</keyword>
<dbReference type="AlphaFoldDB" id="A0A7W6BH88"/>
<evidence type="ECO:0000259" key="1">
    <source>
        <dbReference type="Pfam" id="PF12697"/>
    </source>
</evidence>
<evidence type="ECO:0000313" key="3">
    <source>
        <dbReference type="Proteomes" id="UP000571950"/>
    </source>
</evidence>
<accession>A0A7W6BH88</accession>
<evidence type="ECO:0000313" key="2">
    <source>
        <dbReference type="EMBL" id="MBB3925999.1"/>
    </source>
</evidence>
<keyword evidence="2" id="KW-0378">Hydrolase</keyword>
<dbReference type="InterPro" id="IPR000073">
    <property type="entry name" value="AB_hydrolase_1"/>
</dbReference>
<dbReference type="Gene3D" id="3.40.50.1820">
    <property type="entry name" value="alpha/beta hydrolase"/>
    <property type="match status" value="1"/>
</dbReference>
<proteinExistence type="predicted"/>
<comment type="caution">
    <text evidence="2">The sequence shown here is derived from an EMBL/GenBank/DDBJ whole genome shotgun (WGS) entry which is preliminary data.</text>
</comment>
<name>A0A7W6BH88_9SPHN</name>
<protein>
    <submittedName>
        <fullName evidence="2">4,5:9,10-diseco-3-hydroxy-5,9, 17-trioxoandrosta-1(10),2-diene-4-oate hydrolase</fullName>
        <ecNumber evidence="2">3.7.1.17</ecNumber>
    </submittedName>
</protein>
<dbReference type="GO" id="GO:0102296">
    <property type="term" value="F:4,5-9,10-diseco-3-hydroxy-5,9,17-trioxoandrosta-1(10),2-diene-4-oate hydrolase activity"/>
    <property type="evidence" value="ECO:0007669"/>
    <property type="project" value="UniProtKB-EC"/>
</dbReference>
<dbReference type="InterPro" id="IPR000639">
    <property type="entry name" value="Epox_hydrolase-like"/>
</dbReference>
<dbReference type="PANTHER" id="PTHR46438">
    <property type="entry name" value="ALPHA/BETA-HYDROLASES SUPERFAMILY PROTEIN"/>
    <property type="match status" value="1"/>
</dbReference>
<reference evidence="2 3" key="1">
    <citation type="submission" date="2020-08" db="EMBL/GenBank/DDBJ databases">
        <title>Genomic Encyclopedia of Type Strains, Phase IV (KMG-IV): sequencing the most valuable type-strain genomes for metagenomic binning, comparative biology and taxonomic classification.</title>
        <authorList>
            <person name="Goeker M."/>
        </authorList>
    </citation>
    <scope>NUCLEOTIDE SEQUENCE [LARGE SCALE GENOMIC DNA]</scope>
    <source>
        <strain evidence="2 3">DSM 26189</strain>
    </source>
</reference>
<dbReference type="PRINTS" id="PR00412">
    <property type="entry name" value="EPOXHYDRLASE"/>
</dbReference>
<sequence>MTSTELLPTGRMVPLGNGCELHMNIIGEGYPVVFIHGSGPGASGWSNFKQNLKAFTDRGYQCVVPDLIGYGYSSKPDFDYTLDMFAGTLAEALRAVGIERCALVGNSMGGTISMRMALDFPDLVERIVLMAPGGLETLDYYRSTEGIVDMIPVLTAPGGLTPDALRQVFGKMLYDSSLVSDRLIEERFSIARLQNDAIYKRWFIPSLVEEIGNIAQPILALWGMNDRFCPVETSMTLMRRVQNARMILQTRCGHWFQLEHQALFEQSVLDFLSE</sequence>
<dbReference type="EC" id="3.7.1.17" evidence="2"/>
<dbReference type="Proteomes" id="UP000571950">
    <property type="component" value="Unassembled WGS sequence"/>
</dbReference>
<dbReference type="InterPro" id="IPR029058">
    <property type="entry name" value="AB_hydrolase_fold"/>
</dbReference>
<feature type="domain" description="AB hydrolase-1" evidence="1">
    <location>
        <begin position="32"/>
        <end position="263"/>
    </location>
</feature>
<dbReference type="Pfam" id="PF12697">
    <property type="entry name" value="Abhydrolase_6"/>
    <property type="match status" value="1"/>
</dbReference>